<dbReference type="FunFam" id="2.60.40.10:FF:001223">
    <property type="entry name" value="Sidekick cell adhesion molecule 1"/>
    <property type="match status" value="1"/>
</dbReference>
<sequence length="4962" mass="566866">MCSTLLLSIVSNFQSEKFQKLLEKKKTSENELLSDNDIVNVKDKKSKQSSENHKSALDKNNSNTPIEELTSGNLNKNNEKNTSLSKKKVKTGKKIGQKKCETNEIIKETSLKNHINDKCALNETSKFIVKDGNSQDEITKEFVISSNICDNETIMSTIKECVSNEKIIKNLSPTHKTNKGYGDGDISFVKKLSIESEIPSNDIENKEQIEQKISNISSMRIDQSSIKEKGISEESDTRYLKNDPTNLKNQVADLIQTLDETKGGDIETLPLISPKTTKEKIPKTKAKSHKKKVNKTKDVENISINLELTNDNNLIKRLEAVNSISLTRNMNDISYEELDDILIALEKSNDEYVSELTMLDSPKEIHTKNIKKDNKVPSSRCQQEKETTTKTQKKHKKDKNKKAINLSSEIVDDANESHQNEIMKLLNNVDVDVNLIKNHPSEKEEIIFEDRITKGKANQGSLRSVKPTIINKQKDSLIENKESTDDRKTTQEETNYINFEEIPKDSSDSNDKKILNIDSKTIDNKKVMSTRKVKKDSRNNDKKPLEDDYVNPSTCAENEVNVELKIERCTSIDIEKKEIVLPSNAKDSKVHAPIKLTKALSLDDKTDKQTTLQDAKKEITKDTEKISEKKKVESTPKSKDDSLANDNKEIDKNLGKKLQTKTSKKVEIKTKVDISLTSNSKSDCASIVVNNNFNNASNVISVADKKSNKVDNKSTTEKRPKQYSIIKKYNILDNKVISEAQEQETNNKNEYAGINVELERIKVSEFEKEKIHKSKNMKINNELDEIKMLEIKKEKTKDKKGKQSSSLFSNKDFDNTNENPLLDKEETSIDEITESHFDTKQLISTNEEQLQEQTPNFVIKHQEYNLQSGENIVIQQQLTAYPEPNILIKINDNILEQNENIKVIIEREKVDYSINVLVNEIDNTLNGTLSFIASNGLGIDKSFFSINVKDRDQKNKLSHKIEVPKINGPKIKSVKEGDNLKLIYTIKTIEIPEVRIFKNNVYVEDYRFTIDKKHNEYIVSFKIEKLSLSDSGEYICKAINKKGEAMITTMVHVSKKEPYKNEQKIVTNEQVYEVAPKKRKNTPKALQIPREINSLYGEPSKKVSILSVTAKIEADAETTDEAYITLSPREPLSASISIKGPVSSQQANKKETQNYEKDKQKYTIEDLKNETDLVKEKIEVENTKSIKKPKHELKQDELDDDIKVSKKQLSLNEKVPHDSKELKDPVDISMILLDEEKNTKEQKLKDKVNEEYVRHPKKVSALKEKSIDRKSKDEIKKENFKDSVDLSKKVVEVRVKSADEKNKDEFKKDKLKDALDKSTKISEVKQKTIEEKPDDKDKKGKIKDTVDVSKKVSEVKEELTEKKPNDDVKKVPKIKEEPTKEKQTGEKVKNEVKKKKEDSIDLSKKVTEDKEKLIDQKPIFEIMEESVNLSKELIEVKDETELLKPKESSVDFHKGVKKIKEKRKIEKSKDDAKNNSTDISREAIENKKKPNDEINKDVGDISKKITEDEEKLKEEKPKVETKKDSVEIPKKKIEGKEKIKVDKSKDETKKDSVELSNETIQARVKLTEKKPKDKIKNNSIELSKELIKVNEWLTVEKSEEEIKKDSVDLSDKITKVKEKAIEKKPRVEIKKDTVDNSQEVPEVKAKPKTDKPKGEIKKDVVDLSKKVTEAKLKPTEEKNKEEIMKDSVEPSKKNTEIIEKIKGKKPKDESMKNMLEDIVDISKNVSVIEKFSKEELIDEVKEVSYDISEKTIEVKEESKSEKSKEEVKTVSVDSPERITEFKERAIRKKHKNGVKGNRLKEIADHSKIINEVERKSTDETRKIEVKEDSVNLSKNIVEIEGKLEERKPKEDVKIDSFYHLKKLVVFEQKTTVKKFKNEFKKDKLKDSTDVSKVPTKTKDEVKGSFIDLSKKESKAEEKPKSDVKEDNSKDSVDLSMKTTEVKEKTPNMKAKDEVKEDSIGLSKNLNEFKLKKTDKNSIDESNNNPFDLSLELTEAKERTKGLVKKDPTDPSIMIIEVKENLDNEKDENAFRKGSIEISKKVTEVKEKTADKKVKDELKKDSFELYTKETEVKEKIVEKKFVDEFKDNKLKDSSDIFKVVIEVEEKPKEKEKEDSLDLSKKIAKGKGKLTEKKSADENKKDSANLTKKISEVEEKSTEKKSRGEDEKDSLDLSKKIIEVKKKSRSKSPKVDKEKLEDYIDPSKKIALAKEKEAEKESNDEIINDTTDLSKEIPEVKEKPRNKKLIGEVKGDSADLTKNVNEVRLKKTDKISKDEANSNSFGLSMKITEAKERLKGLVKKDPIDHSKMIYEVKENLTDEKDKNEFKKDFVNVSEELNEVKEIIPSKKFKIEVIKDHVDSSKKIIDVKEKLVKEKHEDKFKKDSFDVVEEITEVKSKVVVKKTKSKVKKDNVDHSKTIIEVIEKPTVEKDIDEYKEDSTNDFEKETETKEKIAVEKHRDEYGAKSIDLSEKITEVKEKSTDKKVKGEYNKDSIDVSKETTEVEGITTFKKSKDEVKEDIVEDSKKSIDVKEKTLKKESKNKAKEHVTDPSKKASKVTEKSSNEKSEDAIKKNVIDVSIEVTEAKEKPTEQKNKDKINEDSFELPKEIFEIKEELTMEKLDDELNKDSVNVYKMTPEFIQEPIEEKCIDEIKKDSVDLSEKITKVKRNSIDIFMELTDSKENSTEVKSVEKPMKYKPKDSREPSNKKSKAKDNSIVVKEEVEIMNDKEKIHENITTETKPTSIEDKKRSVYEDKKKEEDSKDTVELSSTITVDSEIKEVLKTKDLEVEADYTKHQLKIAEEIEVDGKFEVEASKCVKIPSDSQYTNVPTYIDDKSIVEDDNMHFNDEVINATFENKVSKDYEEADIIIKKRKQKRGLALKPSSQIHGRRGDTLILECELYHEDDEVSWKFNGSDISDCRMTIENIPYSSKLIIKDVIPSDSNSVVQYTTNDGEKDVSYQSCLKIDEVPIEFIKCLDKKYSGEENNSIELSVELNYMADKANWSVKKDKVIESEKYHLSVVNGEYKFLIDNLDYDDSGLIEFVANDVLCCSTTLEIYGKPYLINKINNGRSITGDIDDKVTHVWNIKSNPEPECEVFFNDNKVKTGIHFNIEVVDNKISLTKQNVSRKDSGEYKLRVFNKYGEDYDTFHILINDVPLPPTSLRLNSIDNDSVTISWSPPETNDDSMIFGYVIEIKETDRRAFKKAGQTNGNKTIFTIENLDINTEYLVRVAAKNKYGISEFTKPIIVKTNSPFEAPIIMTPPTIKSVINNNCELMWEECTDNGGSEIYCYDVFGSENDKEWSKINTSPIFMCNYTVKGLKYSDDDNLVSYKFKVEATNTAGYTSNSNLSSDIITMNKKVSKPKKIINIPKITITSCDSVTVDWICCEPPEDCPSYNIYFKNDDSGTDTWKSVKTQSPPVAINDLKEGISYVFKVCGENDEGEGECSETSKPIKMVSNEAPRFTRALRNVSVAKKSSLQLECHAIGEPLPLFVWCHNNNEIIPDESNDYQILVEGFTTILQVNKISEEHSGEYKCFAINEYGEDDTICTLNVADVRAHFTSTFPEFTSVEEGTTIELTCELSDDDACVTWFKNGKKIDEFATAKYDIIVDGPIRKLRIKEATIFDSCDYSCVTSEGRRSFGEVKVHEKPPYIKIGPQDYTVKSLGETVRLSCTTSSPAKVVKWYKNGKEVWPQSGKIFMNKENCLYYLDIYDFNEKDVGEYNVVIGNEGGDTSASAHVKMLVQPEIQIKSYNGDTELHVGKDLYLQVELQGIPKPKLSVTLNSQDIRSFGGRVEEYDNQAIIKLANLERTHNGILKLIAENDVGVEEKGSILNIIDIPSPPTNLRISDITSNEAKLTWEYPKNDGGCQIEYLLIERKIADNARWRTLHKLKSFKEEYVVEDLCAGEIYAFRIVAVNDVGRSSPSNVVDCVTLEDDSENIPLNETSIVDESLQPPNKPDVQSNGLIVEVSWDEVELVQEYIVERREEEDEIWIELCTTEKCHYQDRSCTSSKKYFYRISSKLENKRSIPSETTEFAFLLPAKVSGGYSLSNNQISKSIGISKNEQELSNKNTNNENEIINIELLEEESKVESIKKKKVMKKEKIKKETKKMKTIGTEELDVFETETSIVVESGFNSKLISYLKSGTSTDCKWYKNDQEKTSDCYVTFDKESVYSIKNASEDDGGTYKCVWYDSSTTVEQTFNVIIKDSEIGLAKIIVPLSDKYVFEDEYETSLQLEIKNVSCNTIMKWYKDDVEIVMNTEKYSCEIENKIVKLSIKNTSINDKGNYMCKIFDGSTEIFSKCNLIVRERRSSDLVIDNTGVPMFHLHLKDTIIKVDESVVLCVTNTTIPEPDDVEWYKDNDRIFPDNEKYFVRKDKGRYILEILKAQITDNGVYKAIGFNKNGRCTSTCQVTVTESTLTSPPEFTVLLMNERVEEKNLVKFEVYLIGSQPLTVKWFKDNVPIIHNDRIRILDDERLRKYSLTILETLKSDAGNYKCIAFNGDGEAETDCILEIQEPRCIPRRVTNELAPSFIFPLPIIREVPELVEMSIVCIVTGEPEPSIKWYKDGKLINKYYETIFNDGVASLIIRLPIVSDSGIYTCEATNSMGAAKCSGIINIKEVNHAAQVPPKFIENLTNVSVIEGNEIILKCQLIGRPTPYVTWYKDGLKLLMTNRIIQYIDRHGNVKLNILEARLDDGGEYTCEAQNLDKKNNLKDFTHCTVNVNESDLTLLSASTALLNRDGRISRASSGIKLKSNQPPLILREPPPLIKLHEGNRELIEVEVDENNDAQIEWLFEGKPLIQSNTLKTYFDGRIAFLKFFQANKSQQGMYKFIASNTFGTTSTEIEVIVESMEFGHDYISEMPSFTKKLEDRVVKLHDKTIFECYVNGTPEINVKWLLNGKTINPSSNILFNSYSQEDVYVHEIELNDITVEETGTLTCVAINKYGECYNSCEIILIKDESDHNINDESNN</sequence>
<feature type="domain" description="Ig-like" evidence="4">
    <location>
        <begin position="4145"/>
        <end position="4195"/>
    </location>
</feature>
<feature type="compositionally biased region" description="Basic and acidic residues" evidence="3">
    <location>
        <begin position="2507"/>
        <end position="2565"/>
    </location>
</feature>
<feature type="compositionally biased region" description="Basic and acidic residues" evidence="3">
    <location>
        <begin position="605"/>
        <end position="654"/>
    </location>
</feature>
<dbReference type="Pfam" id="PF00041">
    <property type="entry name" value="fn3"/>
    <property type="match status" value="2"/>
</dbReference>
<dbReference type="PANTHER" id="PTHR13817:SF166">
    <property type="entry name" value="NEURONAL IGCAM-RELATED"/>
    <property type="match status" value="1"/>
</dbReference>
<feature type="domain" description="Ig-like" evidence="4">
    <location>
        <begin position="3551"/>
        <end position="3635"/>
    </location>
</feature>
<feature type="domain" description="Ig-like" evidence="4">
    <location>
        <begin position="3455"/>
        <end position="3547"/>
    </location>
</feature>
<feature type="domain" description="Ig-like" evidence="4">
    <location>
        <begin position="4414"/>
        <end position="4504"/>
    </location>
</feature>
<feature type="compositionally biased region" description="Polar residues" evidence="3">
    <location>
        <begin position="58"/>
        <end position="84"/>
    </location>
</feature>
<dbReference type="InterPro" id="IPR036179">
    <property type="entry name" value="Ig-like_dom_sf"/>
</dbReference>
<feature type="region of interest" description="Disordered" evidence="3">
    <location>
        <begin position="1322"/>
        <end position="1400"/>
    </location>
</feature>
<feature type="domain" description="Fibronectin type-III" evidence="5">
    <location>
        <begin position="3153"/>
        <end position="3247"/>
    </location>
</feature>
<feature type="region of interest" description="Disordered" evidence="3">
    <location>
        <begin position="1135"/>
        <end position="1157"/>
    </location>
</feature>
<dbReference type="FunFam" id="2.60.40.10:FF:000107">
    <property type="entry name" value="Myosin, light chain kinase a"/>
    <property type="match status" value="3"/>
</dbReference>
<dbReference type="InterPro" id="IPR003599">
    <property type="entry name" value="Ig_sub"/>
</dbReference>
<dbReference type="InterPro" id="IPR013098">
    <property type="entry name" value="Ig_I-set"/>
</dbReference>
<feature type="compositionally biased region" description="Basic and acidic residues" evidence="3">
    <location>
        <begin position="2673"/>
        <end position="2701"/>
    </location>
</feature>
<dbReference type="PANTHER" id="PTHR13817">
    <property type="entry name" value="TITIN"/>
    <property type="match status" value="1"/>
</dbReference>
<feature type="domain" description="Fibronectin type-III" evidence="5">
    <location>
        <begin position="3834"/>
        <end position="3929"/>
    </location>
</feature>
<dbReference type="InterPro" id="IPR050964">
    <property type="entry name" value="Striated_Muscle_Regulatory"/>
</dbReference>
<feature type="compositionally biased region" description="Basic and acidic residues" evidence="3">
    <location>
        <begin position="536"/>
        <end position="546"/>
    </location>
</feature>
<feature type="compositionally biased region" description="Basic and acidic residues" evidence="3">
    <location>
        <begin position="1939"/>
        <end position="1956"/>
    </location>
</feature>
<keyword evidence="1" id="KW-0677">Repeat</keyword>
<evidence type="ECO:0000259" key="4">
    <source>
        <dbReference type="PROSITE" id="PS50835"/>
    </source>
</evidence>
<feature type="compositionally biased region" description="Basic and acidic residues" evidence="3">
    <location>
        <begin position="40"/>
        <end position="57"/>
    </location>
</feature>
<organism evidence="6 7">
    <name type="scientific">Strongyloides venezuelensis</name>
    <name type="common">Threadworm</name>
    <dbReference type="NCBI Taxonomy" id="75913"/>
    <lineage>
        <taxon>Eukaryota</taxon>
        <taxon>Metazoa</taxon>
        <taxon>Ecdysozoa</taxon>
        <taxon>Nematoda</taxon>
        <taxon>Chromadorea</taxon>
        <taxon>Rhabditida</taxon>
        <taxon>Tylenchina</taxon>
        <taxon>Panagrolaimomorpha</taxon>
        <taxon>Strongyloidoidea</taxon>
        <taxon>Strongyloididae</taxon>
        <taxon>Strongyloides</taxon>
    </lineage>
</organism>
<feature type="compositionally biased region" description="Basic and acidic residues" evidence="3">
    <location>
        <begin position="1908"/>
        <end position="1932"/>
    </location>
</feature>
<reference evidence="6" key="1">
    <citation type="submission" date="2014-07" db="EMBL/GenBank/DDBJ databases">
        <authorList>
            <person name="Martin A.A"/>
            <person name="De Silva N."/>
        </authorList>
    </citation>
    <scope>NUCLEOTIDE SEQUENCE</scope>
</reference>
<dbReference type="InterPro" id="IPR013783">
    <property type="entry name" value="Ig-like_fold"/>
</dbReference>
<evidence type="ECO:0000259" key="5">
    <source>
        <dbReference type="PROSITE" id="PS50853"/>
    </source>
</evidence>
<feature type="region of interest" description="Disordered" evidence="3">
    <location>
        <begin position="2207"/>
        <end position="2231"/>
    </location>
</feature>
<feature type="region of interest" description="Disordered" evidence="3">
    <location>
        <begin position="1675"/>
        <end position="1695"/>
    </location>
</feature>
<dbReference type="InterPro" id="IPR036116">
    <property type="entry name" value="FN3_sf"/>
</dbReference>
<evidence type="ECO:0000256" key="2">
    <source>
        <dbReference type="ARBA" id="ARBA00023319"/>
    </source>
</evidence>
<dbReference type="PROSITE" id="PS50835">
    <property type="entry name" value="IG_LIKE"/>
    <property type="match status" value="9"/>
</dbReference>
<feature type="compositionally biased region" description="Basic and acidic residues" evidence="3">
    <location>
        <begin position="2738"/>
        <end position="2757"/>
    </location>
</feature>
<dbReference type="STRING" id="75913.A0A0K0FDM9"/>
<evidence type="ECO:0000313" key="7">
    <source>
        <dbReference type="WBParaSite" id="SVE_0695500.1"/>
    </source>
</evidence>
<feature type="region of interest" description="Disordered" evidence="3">
    <location>
        <begin position="2725"/>
        <end position="2757"/>
    </location>
</feature>
<feature type="region of interest" description="Disordered" evidence="3">
    <location>
        <begin position="473"/>
        <end position="493"/>
    </location>
</feature>
<dbReference type="PROSITE" id="PS50853">
    <property type="entry name" value="FN3"/>
    <property type="match status" value="3"/>
</dbReference>
<feature type="region of interest" description="Disordered" evidence="3">
    <location>
        <begin position="2125"/>
        <end position="2168"/>
    </location>
</feature>
<feature type="compositionally biased region" description="Basic and acidic residues" evidence="3">
    <location>
        <begin position="1148"/>
        <end position="1157"/>
    </location>
</feature>
<feature type="region of interest" description="Disordered" evidence="3">
    <location>
        <begin position="1908"/>
        <end position="1956"/>
    </location>
</feature>
<protein>
    <submittedName>
        <fullName evidence="7">MSP domain-containing protein</fullName>
    </submittedName>
</protein>
<dbReference type="WBParaSite" id="SVE_0695500.1">
    <property type="protein sequence ID" value="SVE_0695500.1"/>
    <property type="gene ID" value="SVE_0695500"/>
</dbReference>
<dbReference type="SMART" id="SM00060">
    <property type="entry name" value="FN3"/>
    <property type="match status" value="5"/>
</dbReference>
<dbReference type="InterPro" id="IPR003961">
    <property type="entry name" value="FN3_dom"/>
</dbReference>
<feature type="domain" description="Ig-like" evidence="4">
    <location>
        <begin position="4521"/>
        <end position="4608"/>
    </location>
</feature>
<feature type="region of interest" description="Disordered" evidence="3">
    <location>
        <begin position="605"/>
        <end position="655"/>
    </location>
</feature>
<evidence type="ECO:0000256" key="3">
    <source>
        <dbReference type="SAM" id="MobiDB-lite"/>
    </source>
</evidence>
<dbReference type="SMART" id="SM00409">
    <property type="entry name" value="IG"/>
    <property type="match status" value="14"/>
</dbReference>
<feature type="compositionally biased region" description="Basic and acidic residues" evidence="3">
    <location>
        <begin position="473"/>
        <end position="491"/>
    </location>
</feature>
<feature type="region of interest" description="Disordered" evidence="3">
    <location>
        <begin position="528"/>
        <end position="550"/>
    </location>
</feature>
<dbReference type="Gene3D" id="2.60.40.10">
    <property type="entry name" value="Immunoglobulins"/>
    <property type="match status" value="21"/>
</dbReference>
<feature type="compositionally biased region" description="Basic and acidic residues" evidence="3">
    <location>
        <begin position="1463"/>
        <end position="1553"/>
    </location>
</feature>
<feature type="region of interest" description="Disordered" evidence="3">
    <location>
        <begin position="794"/>
        <end position="821"/>
    </location>
</feature>
<dbReference type="SMART" id="SM00408">
    <property type="entry name" value="IGc2"/>
    <property type="match status" value="11"/>
</dbReference>
<feature type="domain" description="Ig-like" evidence="4">
    <location>
        <begin position="4620"/>
        <end position="4705"/>
    </location>
</feature>
<dbReference type="InterPro" id="IPR003598">
    <property type="entry name" value="Ig_sub2"/>
</dbReference>
<reference evidence="7" key="2">
    <citation type="submission" date="2015-08" db="UniProtKB">
        <authorList>
            <consortium name="WormBaseParasite"/>
        </authorList>
    </citation>
    <scope>IDENTIFICATION</scope>
</reference>
<dbReference type="SUPFAM" id="SSF49265">
    <property type="entry name" value="Fibronectin type III"/>
    <property type="match status" value="3"/>
</dbReference>
<feature type="domain" description="Ig-like" evidence="4">
    <location>
        <begin position="4854"/>
        <end position="4934"/>
    </location>
</feature>
<feature type="domain" description="Ig-like" evidence="4">
    <location>
        <begin position="4314"/>
        <end position="4406"/>
    </location>
</feature>
<dbReference type="InterPro" id="IPR007110">
    <property type="entry name" value="Ig-like_dom"/>
</dbReference>
<feature type="region of interest" description="Disordered" evidence="3">
    <location>
        <begin position="2488"/>
        <end position="2565"/>
    </location>
</feature>
<keyword evidence="6" id="KW-1185">Reference proteome</keyword>
<name>A0A0K0FDM9_STRVS</name>
<feature type="compositionally biased region" description="Basic and acidic residues" evidence="3">
    <location>
        <begin position="2207"/>
        <end position="2217"/>
    </location>
</feature>
<feature type="compositionally biased region" description="Basic and acidic residues" evidence="3">
    <location>
        <begin position="1641"/>
        <end position="1656"/>
    </location>
</feature>
<evidence type="ECO:0000256" key="1">
    <source>
        <dbReference type="ARBA" id="ARBA00022737"/>
    </source>
</evidence>
<feature type="domain" description="Fibronectin type-III" evidence="5">
    <location>
        <begin position="3360"/>
        <end position="3454"/>
    </location>
</feature>
<keyword evidence="2" id="KW-0393">Immunoglobulin domain</keyword>
<dbReference type="CDD" id="cd00096">
    <property type="entry name" value="Ig"/>
    <property type="match status" value="1"/>
</dbReference>
<accession>A0A0K0FDM9</accession>
<dbReference type="Proteomes" id="UP000035680">
    <property type="component" value="Unassembled WGS sequence"/>
</dbReference>
<feature type="region of interest" description="Disordered" evidence="3">
    <location>
        <begin position="39"/>
        <end position="90"/>
    </location>
</feature>
<feature type="region of interest" description="Disordered" evidence="3">
    <location>
        <begin position="2673"/>
        <end position="2711"/>
    </location>
</feature>
<evidence type="ECO:0000313" key="6">
    <source>
        <dbReference type="Proteomes" id="UP000035680"/>
    </source>
</evidence>
<dbReference type="SUPFAM" id="SSF48726">
    <property type="entry name" value="Immunoglobulin"/>
    <property type="match status" value="15"/>
</dbReference>
<dbReference type="Pfam" id="PF07679">
    <property type="entry name" value="I-set"/>
    <property type="match status" value="11"/>
</dbReference>
<proteinExistence type="predicted"/>
<feature type="domain" description="Ig-like" evidence="4">
    <location>
        <begin position="3644"/>
        <end position="3733"/>
    </location>
</feature>
<feature type="compositionally biased region" description="Basic and acidic residues" evidence="3">
    <location>
        <begin position="2488"/>
        <end position="2497"/>
    </location>
</feature>
<feature type="region of interest" description="Disordered" evidence="3">
    <location>
        <begin position="1454"/>
        <end position="1554"/>
    </location>
</feature>
<feature type="region of interest" description="Disordered" evidence="3">
    <location>
        <begin position="368"/>
        <end position="401"/>
    </location>
</feature>
<feature type="region of interest" description="Disordered" evidence="3">
    <location>
        <begin position="1629"/>
        <end position="1656"/>
    </location>
</feature>
<dbReference type="CDD" id="cd00063">
    <property type="entry name" value="FN3"/>
    <property type="match status" value="5"/>
</dbReference>
<feature type="compositionally biased region" description="Basic residues" evidence="3">
    <location>
        <begin position="391"/>
        <end position="401"/>
    </location>
</feature>
<feature type="compositionally biased region" description="Basic and acidic residues" evidence="3">
    <location>
        <begin position="2127"/>
        <end position="2168"/>
    </location>
</feature>